<organism evidence="3 4">
    <name type="scientific">Rhizopus delemar</name>
    <dbReference type="NCBI Taxonomy" id="936053"/>
    <lineage>
        <taxon>Eukaryota</taxon>
        <taxon>Fungi</taxon>
        <taxon>Fungi incertae sedis</taxon>
        <taxon>Mucoromycota</taxon>
        <taxon>Mucoromycotina</taxon>
        <taxon>Mucoromycetes</taxon>
        <taxon>Mucorales</taxon>
        <taxon>Mucorineae</taxon>
        <taxon>Rhizopodaceae</taxon>
        <taxon>Rhizopus</taxon>
    </lineage>
</organism>
<keyword evidence="4" id="KW-1185">Reference proteome</keyword>
<keyword evidence="2" id="KW-0732">Signal</keyword>
<evidence type="ECO:0000256" key="1">
    <source>
        <dbReference type="SAM" id="MobiDB-lite"/>
    </source>
</evidence>
<name>A0A9P7C9M9_9FUNG</name>
<comment type="caution">
    <text evidence="3">The sequence shown here is derived from an EMBL/GenBank/DDBJ whole genome shotgun (WGS) entry which is preliminary data.</text>
</comment>
<sequence length="202" mass="22786">MRTARCACWPATARLAVARCGLYCRGRTGACGWADWRIDGGADLRQRIDLMRQAPDGTVWLSVMNLGLQQRSADGRVLRSYPLDDFRKAADSPIEQSRFDAHGKAWVMGEMGIWREQAGRFEAVPGVSSGLIFDLVWVDPQQLWLARQGALERYQWDGMSLRLIQRVDGSAGVPPPASGSECRWPRARRRPDRPGCLRRECR</sequence>
<accession>A0A9P7C9M9</accession>
<dbReference type="AlphaFoldDB" id="A0A9P7C9M9"/>
<feature type="signal peptide" evidence="2">
    <location>
        <begin position="1"/>
        <end position="18"/>
    </location>
</feature>
<gene>
    <name evidence="3" type="ORF">G6F50_014047</name>
</gene>
<feature type="chain" id="PRO_5040466980" evidence="2">
    <location>
        <begin position="19"/>
        <end position="202"/>
    </location>
</feature>
<dbReference type="EMBL" id="JAANIU010006236">
    <property type="protein sequence ID" value="KAG1542954.1"/>
    <property type="molecule type" value="Genomic_DNA"/>
</dbReference>
<evidence type="ECO:0000313" key="4">
    <source>
        <dbReference type="Proteomes" id="UP000740926"/>
    </source>
</evidence>
<dbReference type="Proteomes" id="UP000740926">
    <property type="component" value="Unassembled WGS sequence"/>
</dbReference>
<protein>
    <submittedName>
        <fullName evidence="3">Uncharacterized protein</fullName>
    </submittedName>
</protein>
<evidence type="ECO:0000256" key="2">
    <source>
        <dbReference type="SAM" id="SignalP"/>
    </source>
</evidence>
<evidence type="ECO:0000313" key="3">
    <source>
        <dbReference type="EMBL" id="KAG1542954.1"/>
    </source>
</evidence>
<feature type="region of interest" description="Disordered" evidence="1">
    <location>
        <begin position="170"/>
        <end position="202"/>
    </location>
</feature>
<proteinExistence type="predicted"/>
<feature type="compositionally biased region" description="Basic and acidic residues" evidence="1">
    <location>
        <begin position="192"/>
        <end position="202"/>
    </location>
</feature>
<reference evidence="3 4" key="1">
    <citation type="journal article" date="2020" name="Microb. Genom.">
        <title>Genetic diversity of clinical and environmental Mucorales isolates obtained from an investigation of mucormycosis cases among solid organ transplant recipients.</title>
        <authorList>
            <person name="Nguyen M.H."/>
            <person name="Kaul D."/>
            <person name="Muto C."/>
            <person name="Cheng S.J."/>
            <person name="Richter R.A."/>
            <person name="Bruno V.M."/>
            <person name="Liu G."/>
            <person name="Beyhan S."/>
            <person name="Sundermann A.J."/>
            <person name="Mounaud S."/>
            <person name="Pasculle A.W."/>
            <person name="Nierman W.C."/>
            <person name="Driscoll E."/>
            <person name="Cumbie R."/>
            <person name="Clancy C.J."/>
            <person name="Dupont C.L."/>
        </authorList>
    </citation>
    <scope>NUCLEOTIDE SEQUENCE [LARGE SCALE GENOMIC DNA]</scope>
    <source>
        <strain evidence="3 4">GL24</strain>
    </source>
</reference>